<evidence type="ECO:0000313" key="3">
    <source>
        <dbReference type="Proteomes" id="UP000217257"/>
    </source>
</evidence>
<feature type="chain" id="PRO_5012648353" description="Lipoprotein" evidence="1">
    <location>
        <begin position="22"/>
        <end position="210"/>
    </location>
</feature>
<keyword evidence="1" id="KW-0732">Signal</keyword>
<dbReference type="AlphaFoldDB" id="A0A250J8L6"/>
<dbReference type="KEGG" id="cfus:CYFUS_005682"/>
<protein>
    <recommendedName>
        <fullName evidence="4">Lipoprotein</fullName>
    </recommendedName>
</protein>
<gene>
    <name evidence="2" type="ORF">CYFUS_005682</name>
</gene>
<reference evidence="2 3" key="1">
    <citation type="submission" date="2017-06" db="EMBL/GenBank/DDBJ databases">
        <title>Sequencing and comparative analysis of myxobacterial genomes.</title>
        <authorList>
            <person name="Rupp O."/>
            <person name="Goesmann A."/>
            <person name="Sogaard-Andersen L."/>
        </authorList>
    </citation>
    <scope>NUCLEOTIDE SEQUENCE [LARGE SCALE GENOMIC DNA]</scope>
    <source>
        <strain evidence="2 3">DSM 52655</strain>
    </source>
</reference>
<dbReference type="RefSeq" id="WP_095988135.1">
    <property type="nucleotide sequence ID" value="NZ_CP022098.1"/>
</dbReference>
<dbReference type="Proteomes" id="UP000217257">
    <property type="component" value="Chromosome"/>
</dbReference>
<feature type="signal peptide" evidence="1">
    <location>
        <begin position="1"/>
        <end position="21"/>
    </location>
</feature>
<proteinExistence type="predicted"/>
<sequence>MKNLLLSACLLVLGSAPASFAQPDEARAAAARTLQDFAGRVSASNARSLGFQGPEEASTGTLGEPIPVFMVSLERLQRYQGEDPGRLLLDLQRVVYPVQVEGEVRSLVEVQSTRGRWETVQIGGAQKSRLMEKHRRGVMRTAGARVSDFFELRVPALHLVFLAHHGAEGLVVTPLLDEASLGLRAGQPELASQVFSRLAPRARETPLLVP</sequence>
<organism evidence="2 3">
    <name type="scientific">Cystobacter fuscus</name>
    <dbReference type="NCBI Taxonomy" id="43"/>
    <lineage>
        <taxon>Bacteria</taxon>
        <taxon>Pseudomonadati</taxon>
        <taxon>Myxococcota</taxon>
        <taxon>Myxococcia</taxon>
        <taxon>Myxococcales</taxon>
        <taxon>Cystobacterineae</taxon>
        <taxon>Archangiaceae</taxon>
        <taxon>Cystobacter</taxon>
    </lineage>
</organism>
<dbReference type="EMBL" id="CP022098">
    <property type="protein sequence ID" value="ATB40234.1"/>
    <property type="molecule type" value="Genomic_DNA"/>
</dbReference>
<evidence type="ECO:0008006" key="4">
    <source>
        <dbReference type="Google" id="ProtNLM"/>
    </source>
</evidence>
<evidence type="ECO:0000313" key="2">
    <source>
        <dbReference type="EMBL" id="ATB40234.1"/>
    </source>
</evidence>
<accession>A0A250J8L6</accession>
<evidence type="ECO:0000256" key="1">
    <source>
        <dbReference type="SAM" id="SignalP"/>
    </source>
</evidence>
<name>A0A250J8L6_9BACT</name>